<keyword evidence="3 4" id="KW-0663">Pyridoxal phosphate</keyword>
<dbReference type="GO" id="GO:0042802">
    <property type="term" value="F:identical protein binding"/>
    <property type="evidence" value="ECO:0007669"/>
    <property type="project" value="TreeGrafter"/>
</dbReference>
<keyword evidence="5" id="KW-0032">Aminotransferase</keyword>
<dbReference type="EC" id="2.6.1.13" evidence="5"/>
<dbReference type="SUPFAM" id="SSF53383">
    <property type="entry name" value="PLP-dependent transferases"/>
    <property type="match status" value="1"/>
</dbReference>
<dbReference type="InterPro" id="IPR015422">
    <property type="entry name" value="PyrdxlP-dep_Trfase_small"/>
</dbReference>
<evidence type="ECO:0000256" key="4">
    <source>
        <dbReference type="RuleBase" id="RU003560"/>
    </source>
</evidence>
<dbReference type="PANTHER" id="PTHR11986">
    <property type="entry name" value="AMINOTRANSFERASE CLASS III"/>
    <property type="match status" value="1"/>
</dbReference>
<evidence type="ECO:0000313" key="6">
    <source>
        <dbReference type="EMBL" id="CAG9982338.1"/>
    </source>
</evidence>
<dbReference type="Proteomes" id="UP000754883">
    <property type="component" value="Unassembled WGS sequence"/>
</dbReference>
<comment type="cofactor">
    <cofactor evidence="1 5">
        <name>pyridoxal 5'-phosphate</name>
        <dbReference type="ChEBI" id="CHEBI:597326"/>
    </cofactor>
</comment>
<comment type="catalytic activity">
    <reaction evidence="5">
        <text>a 2-oxocarboxylate + L-ornithine = L-glutamate 5-semialdehyde + an L-alpha-amino acid</text>
        <dbReference type="Rhea" id="RHEA:13877"/>
        <dbReference type="ChEBI" id="CHEBI:35179"/>
        <dbReference type="ChEBI" id="CHEBI:46911"/>
        <dbReference type="ChEBI" id="CHEBI:58066"/>
        <dbReference type="ChEBI" id="CHEBI:59869"/>
        <dbReference type="EC" id="2.6.1.13"/>
    </reaction>
</comment>
<name>A0A9N9U7X9_9HYPO</name>
<keyword evidence="7" id="KW-1185">Reference proteome</keyword>
<reference evidence="6 7" key="2">
    <citation type="submission" date="2021-10" db="EMBL/GenBank/DDBJ databases">
        <authorList>
            <person name="Piombo E."/>
        </authorList>
    </citation>
    <scope>NUCLEOTIDE SEQUENCE [LARGE SCALE GENOMIC DNA]</scope>
</reference>
<evidence type="ECO:0000256" key="1">
    <source>
        <dbReference type="ARBA" id="ARBA00001933"/>
    </source>
</evidence>
<reference evidence="7" key="1">
    <citation type="submission" date="2019-06" db="EMBL/GenBank/DDBJ databases">
        <authorList>
            <person name="Broberg M."/>
        </authorList>
    </citation>
    <scope>NUCLEOTIDE SEQUENCE [LARGE SCALE GENOMIC DNA]</scope>
</reference>
<evidence type="ECO:0000256" key="2">
    <source>
        <dbReference type="ARBA" id="ARBA00008954"/>
    </source>
</evidence>
<dbReference type="Gene3D" id="3.90.1150.10">
    <property type="entry name" value="Aspartate Aminotransferase, domain 1"/>
    <property type="match status" value="1"/>
</dbReference>
<dbReference type="GO" id="GO:0030170">
    <property type="term" value="F:pyridoxal phosphate binding"/>
    <property type="evidence" value="ECO:0007669"/>
    <property type="project" value="InterPro"/>
</dbReference>
<organism evidence="6 7">
    <name type="scientific">Clonostachys byssicola</name>
    <dbReference type="NCBI Taxonomy" id="160290"/>
    <lineage>
        <taxon>Eukaryota</taxon>
        <taxon>Fungi</taxon>
        <taxon>Dikarya</taxon>
        <taxon>Ascomycota</taxon>
        <taxon>Pezizomycotina</taxon>
        <taxon>Sordariomycetes</taxon>
        <taxon>Hypocreomycetidae</taxon>
        <taxon>Hypocreales</taxon>
        <taxon>Bionectriaceae</taxon>
        <taxon>Clonostachys</taxon>
    </lineage>
</organism>
<dbReference type="EMBL" id="CABFNO020001340">
    <property type="protein sequence ID" value="CAG9982338.1"/>
    <property type="molecule type" value="Genomic_DNA"/>
</dbReference>
<dbReference type="GO" id="GO:0005737">
    <property type="term" value="C:cytoplasm"/>
    <property type="evidence" value="ECO:0007669"/>
    <property type="project" value="TreeGrafter"/>
</dbReference>
<dbReference type="OrthoDB" id="10261433at2759"/>
<dbReference type="InterPro" id="IPR015424">
    <property type="entry name" value="PyrdxlP-dep_Trfase"/>
</dbReference>
<dbReference type="GO" id="GO:0010121">
    <property type="term" value="P:L-arginine catabolic process to proline via ornithine"/>
    <property type="evidence" value="ECO:0007669"/>
    <property type="project" value="TreeGrafter"/>
</dbReference>
<dbReference type="Gene3D" id="3.40.640.10">
    <property type="entry name" value="Type I PLP-dependent aspartate aminotransferase-like (Major domain)"/>
    <property type="match status" value="1"/>
</dbReference>
<dbReference type="GO" id="GO:0019544">
    <property type="term" value="P:L-arginine catabolic process to L-glutamate"/>
    <property type="evidence" value="ECO:0007669"/>
    <property type="project" value="TreeGrafter"/>
</dbReference>
<dbReference type="InterPro" id="IPR005814">
    <property type="entry name" value="Aminotrans_3"/>
</dbReference>
<protein>
    <recommendedName>
        <fullName evidence="5">Ornithine aminotransferase</fullName>
        <ecNumber evidence="5">2.6.1.13</ecNumber>
    </recommendedName>
</protein>
<comment type="similarity">
    <text evidence="2 4">Belongs to the class-III pyridoxal-phosphate-dependent aminotransferase family.</text>
</comment>
<sequence>MPSAVEANAKRTLLLSESARTLDKLNRQHSVGGINSLPIYIVEGKGSRLIDSDGNELIDFICGFSASNLGQRHPRILETQIDTVNKITLANIAGQSHLWPIVAKELCEKFKYDKVVSMTTGSEATDTACKLARGWGVSVKKIDPREVLVLGTSENYHGTLSGVWPLMEPEAGWQEYATFSKNMTNINPSNGKVLRYLHPEDYAEIFEQMHERIAAVIMEPLHGLARSMDEEINFCIKVRQLCKKYNILFIADEVRMGSCKTGKFLSSDWMGPENKPDMITIGKSIAGGAYPSSFVLGPNEVMNKMKPYHSVSTFSMSVMACAAVRTALRVYEEEGLADRARAIHEKWVKETSTWNFPWLRYAPAFGADLNLLLDPEYEKRPENISPRRFSLLCASKGLLVFPGPNGRVRLGVALTISDEDLLKGFQILKEALEELPLYGEIEGSEETQGAF</sequence>
<gene>
    <name evidence="6" type="ORF">CBYS24578_00013204</name>
</gene>
<evidence type="ECO:0000313" key="7">
    <source>
        <dbReference type="Proteomes" id="UP000754883"/>
    </source>
</evidence>
<dbReference type="InterPro" id="IPR050103">
    <property type="entry name" value="Class-III_PLP-dep_AT"/>
</dbReference>
<dbReference type="AlphaFoldDB" id="A0A9N9U7X9"/>
<dbReference type="PANTHER" id="PTHR11986:SF18">
    <property type="entry name" value="ORNITHINE AMINOTRANSFERASE, MITOCHONDRIAL"/>
    <property type="match status" value="1"/>
</dbReference>
<dbReference type="Pfam" id="PF00202">
    <property type="entry name" value="Aminotran_3"/>
    <property type="match status" value="1"/>
</dbReference>
<accession>A0A9N9U7X9</accession>
<keyword evidence="5" id="KW-0808">Transferase</keyword>
<comment type="pathway">
    <text evidence="5">Amino-acid biosynthesis; L-proline biosynthesis; L-glutamate 5-semialdehyde from L-ornithine: step 1/1.</text>
</comment>
<evidence type="ECO:0000256" key="3">
    <source>
        <dbReference type="ARBA" id="ARBA00022898"/>
    </source>
</evidence>
<dbReference type="InterPro" id="IPR015421">
    <property type="entry name" value="PyrdxlP-dep_Trfase_major"/>
</dbReference>
<evidence type="ECO:0000256" key="5">
    <source>
        <dbReference type="RuleBase" id="RU365036"/>
    </source>
</evidence>
<proteinExistence type="inferred from homology"/>
<dbReference type="GO" id="GO:0004587">
    <property type="term" value="F:ornithine aminotransferase activity"/>
    <property type="evidence" value="ECO:0007669"/>
    <property type="project" value="UniProtKB-EC"/>
</dbReference>
<comment type="caution">
    <text evidence="6">The sequence shown here is derived from an EMBL/GenBank/DDBJ whole genome shotgun (WGS) entry which is preliminary data.</text>
</comment>